<proteinExistence type="predicted"/>
<name>A0A1V0FYK9_9TRYP</name>
<protein>
    <submittedName>
        <fullName evidence="9">Variant surface glycoprotein</fullName>
    </submittedName>
</protein>
<keyword evidence="6" id="KW-0325">Glycoprotein</keyword>
<feature type="domain" description="Trypanosome variant surface glycoprotein C-terminal" evidence="8">
    <location>
        <begin position="119"/>
        <end position="204"/>
    </location>
</feature>
<evidence type="ECO:0000256" key="4">
    <source>
        <dbReference type="ARBA" id="ARBA00022622"/>
    </source>
</evidence>
<dbReference type="Gene3D" id="3.30.1680.40">
    <property type="match status" value="1"/>
</dbReference>
<evidence type="ECO:0000256" key="7">
    <source>
        <dbReference type="ARBA" id="ARBA00023288"/>
    </source>
</evidence>
<dbReference type="VEuPathDB" id="TriTrypDB:Tb427_000192500"/>
<evidence type="ECO:0000313" key="9">
    <source>
        <dbReference type="EMBL" id="ARB50927.1"/>
    </source>
</evidence>
<evidence type="ECO:0000256" key="1">
    <source>
        <dbReference type="ARBA" id="ARBA00002523"/>
    </source>
</evidence>
<sequence length="205" mass="22296">MYDLNGDSLASDAVFKAIANNILQPNGVPQDLTHGDADAKLQTVITNIYKEDSNSFKNNFVQPVVELTVATGPGAADKGSVQTMAATTQGVNALSYLQGQAFTRKRQTSSIGSSRKEQADCDGQEENKCKGKCEWDKKEGMCKAKAEEEGVKAEGKKEEKCKGKEQKYCKQATNCKWEGESCKDSSILATKHFALMVSAFVAFLF</sequence>
<keyword evidence="5" id="KW-0472">Membrane</keyword>
<dbReference type="Pfam" id="PF10659">
    <property type="entry name" value="Trypan_glycop_C"/>
    <property type="match status" value="1"/>
</dbReference>
<evidence type="ECO:0000256" key="2">
    <source>
        <dbReference type="ARBA" id="ARBA00004609"/>
    </source>
</evidence>
<dbReference type="GO" id="GO:0098552">
    <property type="term" value="C:side of membrane"/>
    <property type="evidence" value="ECO:0007669"/>
    <property type="project" value="UniProtKB-KW"/>
</dbReference>
<accession>A0A1V0FYK9</accession>
<comment type="function">
    <text evidence="1">VSG forms a coat on the surface of the parasite. The trypanosome evades the immune response of the host by expressing a series of antigenically distinct VSGs from an estimated 1000 VSG genes.</text>
</comment>
<evidence type="ECO:0000256" key="6">
    <source>
        <dbReference type="ARBA" id="ARBA00023180"/>
    </source>
</evidence>
<keyword evidence="4" id="KW-0336">GPI-anchor</keyword>
<reference evidence="9" key="1">
    <citation type="submission" date="2016-12" db="EMBL/GenBank/DDBJ databases">
        <title>Extending the VSGnome of Trypanosoma brucei strain TREU927.</title>
        <authorList>
            <person name="Cross G.A."/>
        </authorList>
    </citation>
    <scope>NUCLEOTIDE SEQUENCE</scope>
    <source>
        <strain evidence="9">Tb927.99.2046</strain>
    </source>
</reference>
<evidence type="ECO:0000259" key="8">
    <source>
        <dbReference type="Pfam" id="PF10659"/>
    </source>
</evidence>
<dbReference type="GO" id="GO:0005886">
    <property type="term" value="C:plasma membrane"/>
    <property type="evidence" value="ECO:0007669"/>
    <property type="project" value="UniProtKB-SubCell"/>
</dbReference>
<comment type="subcellular location">
    <subcellularLocation>
        <location evidence="2">Cell membrane</location>
        <topology evidence="2">Lipid-anchor</topology>
        <topology evidence="2">GPI-anchor</topology>
    </subcellularLocation>
</comment>
<evidence type="ECO:0000256" key="3">
    <source>
        <dbReference type="ARBA" id="ARBA00022475"/>
    </source>
</evidence>
<keyword evidence="3" id="KW-1003">Cell membrane</keyword>
<dbReference type="EMBL" id="KY404676">
    <property type="protein sequence ID" value="ARB50927.1"/>
    <property type="molecule type" value="Genomic_DNA"/>
</dbReference>
<evidence type="ECO:0000256" key="5">
    <source>
        <dbReference type="ARBA" id="ARBA00023136"/>
    </source>
</evidence>
<keyword evidence="7" id="KW-0449">Lipoprotein</keyword>
<dbReference type="InterPro" id="IPR019609">
    <property type="entry name" value="Variant_surf_glycoprt_trypan_C"/>
</dbReference>
<dbReference type="AlphaFoldDB" id="A0A1V0FYK9"/>
<organism evidence="9">
    <name type="scientific">Trypanosoma brucei</name>
    <dbReference type="NCBI Taxonomy" id="5691"/>
    <lineage>
        <taxon>Eukaryota</taxon>
        <taxon>Discoba</taxon>
        <taxon>Euglenozoa</taxon>
        <taxon>Kinetoplastea</taxon>
        <taxon>Metakinetoplastina</taxon>
        <taxon>Trypanosomatida</taxon>
        <taxon>Trypanosomatidae</taxon>
        <taxon>Trypanosoma</taxon>
    </lineage>
</organism>